<gene>
    <name evidence="2" type="ORF">A8926_1286</name>
</gene>
<keyword evidence="3" id="KW-1185">Reference proteome</keyword>
<keyword evidence="1" id="KW-0472">Membrane</keyword>
<evidence type="ECO:0000256" key="1">
    <source>
        <dbReference type="SAM" id="Phobius"/>
    </source>
</evidence>
<dbReference type="EMBL" id="PJNB01000001">
    <property type="protein sequence ID" value="PKW13732.1"/>
    <property type="molecule type" value="Genomic_DNA"/>
</dbReference>
<reference evidence="2" key="1">
    <citation type="submission" date="2017-12" db="EMBL/GenBank/DDBJ databases">
        <title>Sequencing the genomes of 1000 Actinobacteria strains.</title>
        <authorList>
            <person name="Klenk H.-P."/>
        </authorList>
    </citation>
    <scope>NUCLEOTIDE SEQUENCE [LARGE SCALE GENOMIC DNA]</scope>
    <source>
        <strain evidence="2">DSM 44228</strain>
    </source>
</reference>
<dbReference type="AlphaFoldDB" id="A0A2N3XSW7"/>
<dbReference type="RefSeq" id="WP_044575168.1">
    <property type="nucleotide sequence ID" value="NZ_CP061007.1"/>
</dbReference>
<dbReference type="OrthoDB" id="5192539at2"/>
<keyword evidence="1" id="KW-0812">Transmembrane</keyword>
<comment type="caution">
    <text evidence="2">The sequence shown here is derived from an EMBL/GenBank/DDBJ whole genome shotgun (WGS) entry which is preliminary data.</text>
</comment>
<keyword evidence="1" id="KW-1133">Transmembrane helix</keyword>
<protein>
    <recommendedName>
        <fullName evidence="4">YGGT family protein</fullName>
    </recommendedName>
</protein>
<accession>A0A2N3XSW7</accession>
<name>A0A2N3XSW7_SACSN</name>
<dbReference type="Proteomes" id="UP000233786">
    <property type="component" value="Unassembled WGS sequence"/>
</dbReference>
<evidence type="ECO:0008006" key="4">
    <source>
        <dbReference type="Google" id="ProtNLM"/>
    </source>
</evidence>
<feature type="transmembrane region" description="Helical" evidence="1">
    <location>
        <begin position="20"/>
        <end position="43"/>
    </location>
</feature>
<evidence type="ECO:0000313" key="3">
    <source>
        <dbReference type="Proteomes" id="UP000233786"/>
    </source>
</evidence>
<proteinExistence type="predicted"/>
<sequence length="103" mass="11127">MPRADLRRTRARVVGVLVNVVRWVGNVGAALLVIHVVFTVAGANPDNGITRFVASWAEPLALGFQDLFMPDDPKLAVAVNYGVAALFWLIATSMAVRILRALS</sequence>
<organism evidence="2 3">
    <name type="scientific">Saccharopolyspora spinosa</name>
    <dbReference type="NCBI Taxonomy" id="60894"/>
    <lineage>
        <taxon>Bacteria</taxon>
        <taxon>Bacillati</taxon>
        <taxon>Actinomycetota</taxon>
        <taxon>Actinomycetes</taxon>
        <taxon>Pseudonocardiales</taxon>
        <taxon>Pseudonocardiaceae</taxon>
        <taxon>Saccharopolyspora</taxon>
    </lineage>
</organism>
<feature type="transmembrane region" description="Helical" evidence="1">
    <location>
        <begin position="78"/>
        <end position="99"/>
    </location>
</feature>
<dbReference type="STRING" id="994479.GCA_000194155_04002"/>
<evidence type="ECO:0000313" key="2">
    <source>
        <dbReference type="EMBL" id="PKW13732.1"/>
    </source>
</evidence>